<keyword evidence="5 6" id="KW-0233">DNA recombination</keyword>
<comment type="similarity">
    <text evidence="2 6">Belongs to the transposase mutator family.</text>
</comment>
<dbReference type="GO" id="GO:0004803">
    <property type="term" value="F:transposase activity"/>
    <property type="evidence" value="ECO:0007669"/>
    <property type="project" value="UniProtKB-UniRule"/>
</dbReference>
<dbReference type="EMBL" id="FOSP01000017">
    <property type="protein sequence ID" value="SFK85081.1"/>
    <property type="molecule type" value="Genomic_DNA"/>
</dbReference>
<gene>
    <name evidence="7" type="ORF">SAMN05216302_101770</name>
</gene>
<evidence type="ECO:0000256" key="4">
    <source>
        <dbReference type="ARBA" id="ARBA00023125"/>
    </source>
</evidence>
<dbReference type="GO" id="GO:0003677">
    <property type="term" value="F:DNA binding"/>
    <property type="evidence" value="ECO:0007669"/>
    <property type="project" value="UniProtKB-UniRule"/>
</dbReference>
<accession>A0A1I4CZ08</accession>
<evidence type="ECO:0000256" key="2">
    <source>
        <dbReference type="ARBA" id="ARBA00010961"/>
    </source>
</evidence>
<dbReference type="InterPro" id="IPR001207">
    <property type="entry name" value="Transposase_mutator"/>
</dbReference>
<dbReference type="GO" id="GO:0006313">
    <property type="term" value="P:DNA transposition"/>
    <property type="evidence" value="ECO:0007669"/>
    <property type="project" value="UniProtKB-UniRule"/>
</dbReference>
<keyword evidence="6" id="KW-0814">Transposable element</keyword>
<keyword evidence="8" id="KW-1185">Reference proteome</keyword>
<proteinExistence type="inferred from homology"/>
<reference evidence="8" key="1">
    <citation type="submission" date="2016-10" db="EMBL/GenBank/DDBJ databases">
        <authorList>
            <person name="Varghese N."/>
            <person name="Submissions S."/>
        </authorList>
    </citation>
    <scope>NUCLEOTIDE SEQUENCE [LARGE SCALE GENOMIC DNA]</scope>
    <source>
        <strain evidence="8">Nm69</strain>
    </source>
</reference>
<evidence type="ECO:0000256" key="5">
    <source>
        <dbReference type="ARBA" id="ARBA00023172"/>
    </source>
</evidence>
<dbReference type="PANTHER" id="PTHR33217:SF8">
    <property type="entry name" value="MUTATOR FAMILY TRANSPOSASE"/>
    <property type="match status" value="1"/>
</dbReference>
<name>A0A1I4CZ08_9PROT</name>
<keyword evidence="3 6" id="KW-0815">Transposition</keyword>
<evidence type="ECO:0000256" key="6">
    <source>
        <dbReference type="RuleBase" id="RU365089"/>
    </source>
</evidence>
<evidence type="ECO:0000313" key="8">
    <source>
        <dbReference type="Proteomes" id="UP000199533"/>
    </source>
</evidence>
<sequence>MKYVASKNQKAFMADLKPVYKAPAIDAAEDALDALEAKWGKQYPIVTQSWRNKWENLSVYFKYPEPIRRVIYTTNTIEAVHRQFRKLTKTKGGFPNENSLLKLLYVGIKNANWKWAMPFPDWNLTLSQLAIYFKGRLDAALDLLID</sequence>
<evidence type="ECO:0000313" key="7">
    <source>
        <dbReference type="EMBL" id="SFK85081.1"/>
    </source>
</evidence>
<organism evidence="7 8">
    <name type="scientific">Nitrosomonas aestuarii</name>
    <dbReference type="NCBI Taxonomy" id="52441"/>
    <lineage>
        <taxon>Bacteria</taxon>
        <taxon>Pseudomonadati</taxon>
        <taxon>Pseudomonadota</taxon>
        <taxon>Betaproteobacteria</taxon>
        <taxon>Nitrosomonadales</taxon>
        <taxon>Nitrosomonadaceae</taxon>
        <taxon>Nitrosomonas</taxon>
    </lineage>
</organism>
<dbReference type="STRING" id="52441.SAMN05216302_101770"/>
<evidence type="ECO:0000256" key="1">
    <source>
        <dbReference type="ARBA" id="ARBA00002190"/>
    </source>
</evidence>
<dbReference type="AlphaFoldDB" id="A0A1I4CZ08"/>
<dbReference type="Pfam" id="PF00872">
    <property type="entry name" value="Transposase_mut"/>
    <property type="match status" value="1"/>
</dbReference>
<keyword evidence="4 6" id="KW-0238">DNA-binding</keyword>
<evidence type="ECO:0000256" key="3">
    <source>
        <dbReference type="ARBA" id="ARBA00022578"/>
    </source>
</evidence>
<protein>
    <recommendedName>
        <fullName evidence="6">Mutator family transposase</fullName>
    </recommendedName>
</protein>
<comment type="function">
    <text evidence="1 6">Required for the transposition of the insertion element.</text>
</comment>
<dbReference type="PANTHER" id="PTHR33217">
    <property type="entry name" value="TRANSPOSASE FOR INSERTION SEQUENCE ELEMENT IS1081"/>
    <property type="match status" value="1"/>
</dbReference>
<dbReference type="Proteomes" id="UP000199533">
    <property type="component" value="Unassembled WGS sequence"/>
</dbReference>